<name>A0A0C4YGF2_9BURK</name>
<dbReference type="Proteomes" id="UP000031843">
    <property type="component" value="Chromosome main"/>
</dbReference>
<evidence type="ECO:0000313" key="1">
    <source>
        <dbReference type="EMBL" id="AJG19756.1"/>
    </source>
</evidence>
<dbReference type="AlphaFoldDB" id="A0A0C4YGF2"/>
<organism evidence="1 2">
    <name type="scientific">Cupriavidus basilensis</name>
    <dbReference type="NCBI Taxonomy" id="68895"/>
    <lineage>
        <taxon>Bacteria</taxon>
        <taxon>Pseudomonadati</taxon>
        <taxon>Pseudomonadota</taxon>
        <taxon>Betaproteobacteria</taxon>
        <taxon>Burkholderiales</taxon>
        <taxon>Burkholderiaceae</taxon>
        <taxon>Cupriavidus</taxon>
    </lineage>
</organism>
<keyword evidence="2" id="KW-1185">Reference proteome</keyword>
<sequence length="44" mass="5348">MDRFTWWRVRAGKREGYPVTREVERALQFLDQGEQAQQARSWHA</sequence>
<dbReference type="KEGG" id="cbw:RR42_m2364"/>
<proteinExistence type="predicted"/>
<dbReference type="RefSeq" id="WP_269083335.1">
    <property type="nucleotide sequence ID" value="NZ_CP010536.1"/>
</dbReference>
<accession>A0A0C4YGF2</accession>
<evidence type="ECO:0000313" key="2">
    <source>
        <dbReference type="Proteomes" id="UP000031843"/>
    </source>
</evidence>
<protein>
    <submittedName>
        <fullName evidence="1">Uncharacterized protein</fullName>
    </submittedName>
</protein>
<gene>
    <name evidence="1" type="ORF">RR42_m2364</name>
</gene>
<dbReference type="EMBL" id="CP010536">
    <property type="protein sequence ID" value="AJG19756.1"/>
    <property type="molecule type" value="Genomic_DNA"/>
</dbReference>
<reference evidence="1 2" key="1">
    <citation type="journal article" date="2015" name="Genome Announc.">
        <title>Complete Genome Sequence of Cupriavidus basilensis 4G11, Isolated from the Oak Ridge Field Research Center Site.</title>
        <authorList>
            <person name="Ray J."/>
            <person name="Waters R.J."/>
            <person name="Skerker J.M."/>
            <person name="Kuehl J.V."/>
            <person name="Price M.N."/>
            <person name="Huang J."/>
            <person name="Chakraborty R."/>
            <person name="Arkin A.P."/>
            <person name="Deutschbauer A."/>
        </authorList>
    </citation>
    <scope>NUCLEOTIDE SEQUENCE [LARGE SCALE GENOMIC DNA]</scope>
    <source>
        <strain evidence="1">4G11</strain>
    </source>
</reference>